<dbReference type="SMART" id="SM01359">
    <property type="entry name" value="A2M_N_2"/>
    <property type="match status" value="1"/>
</dbReference>
<dbReference type="Pfam" id="PF13205">
    <property type="entry name" value="Big_5"/>
    <property type="match status" value="1"/>
</dbReference>
<dbReference type="PANTHER" id="PTHR40094">
    <property type="entry name" value="ALPHA-2-MACROGLOBULIN HOMOLOG"/>
    <property type="match status" value="1"/>
</dbReference>
<proteinExistence type="inferred from homology"/>
<dbReference type="InterPro" id="IPR008930">
    <property type="entry name" value="Terpenoid_cyclase/PrenylTrfase"/>
</dbReference>
<dbReference type="InterPro" id="IPR011625">
    <property type="entry name" value="A2M_N_BRD"/>
</dbReference>
<accession>A0A7C3PGR9</accession>
<evidence type="ECO:0000256" key="1">
    <source>
        <dbReference type="ARBA" id="ARBA00010556"/>
    </source>
</evidence>
<gene>
    <name evidence="7" type="ORF">ENR64_24175</name>
</gene>
<name>A0A7C3PGR9_9CYAN</name>
<evidence type="ECO:0000256" key="4">
    <source>
        <dbReference type="SAM" id="SignalP"/>
    </source>
</evidence>
<dbReference type="Pfam" id="PF00207">
    <property type="entry name" value="A2M"/>
    <property type="match status" value="1"/>
</dbReference>
<dbReference type="SUPFAM" id="SSF48239">
    <property type="entry name" value="Terpenoid cyclases/Protein prenyltransferases"/>
    <property type="match status" value="1"/>
</dbReference>
<dbReference type="Pfam" id="PF17973">
    <property type="entry name" value="bMG10"/>
    <property type="match status" value="1"/>
</dbReference>
<dbReference type="PANTHER" id="PTHR40094:SF1">
    <property type="entry name" value="UBIQUITIN DOMAIN-CONTAINING PROTEIN"/>
    <property type="match status" value="1"/>
</dbReference>
<feature type="signal peptide" evidence="4">
    <location>
        <begin position="1"/>
        <end position="21"/>
    </location>
</feature>
<dbReference type="InterPro" id="IPR002890">
    <property type="entry name" value="MG2"/>
</dbReference>
<dbReference type="InterPro" id="IPR021868">
    <property type="entry name" value="Alpha_2_Macroglob_MG3"/>
</dbReference>
<sequence length="1911" mass="209924">MLGLLSLVLVLAIASCGQLRMTPGAAPLPSVTPVQAEKLPDWIESISPTGETTTTAQIRIRFKHPLIPLEQLESDQQVNLLKQFEVIPPLKGQFRFLTPRMVGFQAEQAIPKATRVKVTLKAGLADLDKHRLDRDFTWTFNTESIKLLNLPASPPPGSPEAEYAQPFELRPKLKLTANTELDLNSLRERVQLIPSGKQQSVGLKVDLEERESDTLTEQERFDPSLREWVYVVEPQQDLQKGTRYTLKIEPGIRPMQGNLASESLFSSQIQTYASLAYEGMKQTGQPDAGGAFGRFNQGVPEVRFSNGLKADSIAKTVTITPAAQKDLPLVRGYEGDRFFTLNPWALAPNTRYTVTVSDQLTDVFGQKLSKPVTFTFNTGSVAPDIWVPSGFNIFPAGKDLQLNISTVNLPEFKSAVQVLQPKDLVYRDSAYPDERDNSWLPKPNRWETTKTENTRDGAVETPIPLQQKLGGQTGMLAYGVQARTNSYTENGKQKWREPSTYGMVQITNLGVFAQWFPKGGLVRVHRLSDGAPVANADVQIYLSKLNAKSRPDPAPCATGKTDATGNLTFQASDLRGCAGSDQGFKEAPELLVVAQEKNDWAFTRTLAYSGSYEYGVSAGWQGNTPLTRGVIVPDRNLYQPGETVHFTGFAHVVEDGKLITDKQKNYTLTVEGPNGQRIELPAQTTNTYGTFSRDWAIAKNQPLGFYTVRAKRDKDVEMVGEFRVAEFKPPNFKVDLSLTGLEQKAGAIASVTAGKSLEAKLQSNYLFGAPVENGKVKYTVTRQKVQFQPQGWDAFSFGRQWFYPQEEPEVMADVLQTTRQLDAKGSSTQTIKLENDLPYPMTYRVDAEVSDVSNLAVADSQSFVVLPGEQLIGVKSEFVGQVNKAFPVEVIVTGADGAAIANQRVRLELQRMDYSSIGRLVEGSRTEQDQVQFKSIATAEVTSAQTPQKVTLTPTESGSYRIRASFPGRDEKLATDTQIWVAGNDPVGWLDRYTNNRLELKLDKETYQPGETATVLIQSPYPDAELYLAVVRHNTLYRSVTKVQGGTPRVQFKVTPEMVPNAAVEAVLVRQGKPIAQLEPGSVDKLTRIGFVPFNTKLDNQYLKLEAQLAPTLKPSEEQTVQLRLTNSAGQPVQGQFTVAVVNEAVLQLTGYRPPDLVAAVFAEQPISTRLSDNRPDVVLQAQPSPIEKGWGYGGGFSNGAGSTRTRTDFRSLAYYNGAIATNANGEATVSFKLPDDLTTWRVLALATDGNLHFGQTDTTFATTQPLIAEPLLPQFVRPGDRPQIGVSVINNMGQAGTVDVNGSVTAPLKLTGAAQAQASLASGSRAFRFPVEVEAMGEGKVQFAAGLNNASDRFEVPLEVRAHTITEQVIETGATETEKTIPLNVSKQVDPGVGGLEIALASTLIPQITAPAQQVFAESDLPFLEPAASQLEIAAHLQSLSSTYQQTIAEFNIPNQATEAIERLRRLQRPDGGMASFPGQNQSDPFVTPYAAQAIAQASQVFGQTKPIADSLNAIRPGLTDYLNKILANPGQYEFCKENLCKHQVRLEALMALAALGDRRNDFVADLYAQRDQFDRVSQIKLARYLSQTPGWQGEGQQLTDKIRENLAVTGRSARVNLPIDWNWFHSETVAQAQTLQLFAAQKANPETLASLLQGLLNLRRNGVWQSTYDNAEALSALVAYSQLQAEPPNFEASAQLAGKTLVSGNFQSYQKPSVSAQIPIAELPRDRQTITLKKSGRGVLHYLVAFRYRLQGAQPGRFNGLRVTRSLRLANQSKVLYRNGLYSPDPLTVPAGQVFDLELEIITDHPVDHVVITDPLPAGFEAVDNTFQTTSPANQAQSDSWQLGFRTIYKDKVVAYGDRLQPGVYTLHYLARSVTPGKYIYPGAEARLQYAPEDFGRSATFAIDIQDAS</sequence>
<feature type="compositionally biased region" description="Basic and acidic residues" evidence="3">
    <location>
        <begin position="444"/>
        <end position="457"/>
    </location>
</feature>
<dbReference type="Gene3D" id="2.60.40.1930">
    <property type="match status" value="1"/>
</dbReference>
<dbReference type="SMART" id="SM01360">
    <property type="entry name" value="A2M"/>
    <property type="match status" value="1"/>
</dbReference>
<dbReference type="InterPro" id="IPR041246">
    <property type="entry name" value="Bact_MG10"/>
</dbReference>
<evidence type="ECO:0000259" key="6">
    <source>
        <dbReference type="SMART" id="SM01360"/>
    </source>
</evidence>
<comment type="caution">
    <text evidence="7">The sequence shown here is derived from an EMBL/GenBank/DDBJ whole genome shotgun (WGS) entry which is preliminary data.</text>
</comment>
<evidence type="ECO:0000313" key="7">
    <source>
        <dbReference type="EMBL" id="HFN00793.1"/>
    </source>
</evidence>
<dbReference type="Pfam" id="PF07703">
    <property type="entry name" value="A2M_BRD"/>
    <property type="match status" value="1"/>
</dbReference>
<protein>
    <submittedName>
        <fullName evidence="7">Alpha-2-macroglobulin family protein</fullName>
    </submittedName>
</protein>
<feature type="region of interest" description="Disordered" evidence="3">
    <location>
        <begin position="436"/>
        <end position="457"/>
    </location>
</feature>
<dbReference type="InterPro" id="IPR032812">
    <property type="entry name" value="SbsA_Ig"/>
</dbReference>
<dbReference type="Pfam" id="PF01835">
    <property type="entry name" value="MG2"/>
    <property type="match status" value="1"/>
</dbReference>
<evidence type="ECO:0000256" key="3">
    <source>
        <dbReference type="SAM" id="MobiDB-lite"/>
    </source>
</evidence>
<dbReference type="Pfam" id="PF17972">
    <property type="entry name" value="bMG5"/>
    <property type="match status" value="1"/>
</dbReference>
<feature type="chain" id="PRO_5027587111" evidence="4">
    <location>
        <begin position="22"/>
        <end position="1911"/>
    </location>
</feature>
<organism evidence="7">
    <name type="scientific">Oscillatoriales cyanobacterium SpSt-418</name>
    <dbReference type="NCBI Taxonomy" id="2282169"/>
    <lineage>
        <taxon>Bacteria</taxon>
        <taxon>Bacillati</taxon>
        <taxon>Cyanobacteriota</taxon>
        <taxon>Cyanophyceae</taxon>
        <taxon>Oscillatoriophycideae</taxon>
        <taxon>Oscillatoriales</taxon>
    </lineage>
</organism>
<dbReference type="EMBL" id="DSRU01000343">
    <property type="protein sequence ID" value="HFN00793.1"/>
    <property type="molecule type" value="Genomic_DNA"/>
</dbReference>
<dbReference type="InterPro" id="IPR051802">
    <property type="entry name" value="YfhM-like"/>
</dbReference>
<comment type="similarity">
    <text evidence="1">Belongs to the protease inhibitor I39 (alpha-2-macroglobulin) family. Bacterial alpha-2-macroglobulin subfamily.</text>
</comment>
<keyword evidence="2 4" id="KW-0732">Signal</keyword>
<dbReference type="Pfam" id="PF11974">
    <property type="entry name" value="bMG3"/>
    <property type="match status" value="1"/>
</dbReference>
<feature type="domain" description="Alpha-2-macroglobulin" evidence="6">
    <location>
        <begin position="1213"/>
        <end position="1303"/>
    </location>
</feature>
<evidence type="ECO:0000259" key="5">
    <source>
        <dbReference type="SMART" id="SM01359"/>
    </source>
</evidence>
<feature type="domain" description="Alpha-2-macroglobulin bait region" evidence="5">
    <location>
        <begin position="998"/>
        <end position="1149"/>
    </location>
</feature>
<dbReference type="GO" id="GO:0004866">
    <property type="term" value="F:endopeptidase inhibitor activity"/>
    <property type="evidence" value="ECO:0007669"/>
    <property type="project" value="InterPro"/>
</dbReference>
<dbReference type="InterPro" id="IPR001599">
    <property type="entry name" value="Macroglobln_a2"/>
</dbReference>
<dbReference type="InterPro" id="IPR041203">
    <property type="entry name" value="Bact_A2M_MG5"/>
</dbReference>
<dbReference type="Gene3D" id="2.60.40.3710">
    <property type="match status" value="1"/>
</dbReference>
<evidence type="ECO:0000256" key="2">
    <source>
        <dbReference type="ARBA" id="ARBA00022729"/>
    </source>
</evidence>
<dbReference type="Gene3D" id="1.50.10.20">
    <property type="match status" value="1"/>
</dbReference>
<reference evidence="7" key="1">
    <citation type="journal article" date="2020" name="mSystems">
        <title>Genome- and Community-Level Interaction Insights into Carbon Utilization and Element Cycling Functions of Hydrothermarchaeota in Hydrothermal Sediment.</title>
        <authorList>
            <person name="Zhou Z."/>
            <person name="Liu Y."/>
            <person name="Xu W."/>
            <person name="Pan J."/>
            <person name="Luo Z.H."/>
            <person name="Li M."/>
        </authorList>
    </citation>
    <scope>NUCLEOTIDE SEQUENCE [LARGE SCALE GENOMIC DNA]</scope>
    <source>
        <strain evidence="7">SpSt-418</strain>
    </source>
</reference>